<dbReference type="OMA" id="CCRILAW"/>
<protein>
    <recommendedName>
        <fullName evidence="7">Serpin B6</fullName>
    </recommendedName>
</protein>
<reference evidence="11" key="2">
    <citation type="journal article" date="2007" name="PLoS Biol.">
        <title>Survey sequencing and comparative analysis of the elephant shark (Callorhinchus milii) genome.</title>
        <authorList>
            <person name="Venkatesh B."/>
            <person name="Kirkness E.F."/>
            <person name="Loh Y.H."/>
            <person name="Halpern A.L."/>
            <person name="Lee A.P."/>
            <person name="Johnson J."/>
            <person name="Dandona N."/>
            <person name="Viswanathan L.D."/>
            <person name="Tay A."/>
            <person name="Venter J.C."/>
            <person name="Strausberg R.L."/>
            <person name="Brenner S."/>
        </authorList>
    </citation>
    <scope>NUCLEOTIDE SEQUENCE [LARGE SCALE GENOMIC DNA]</scope>
</reference>
<dbReference type="GeneTree" id="ENSGT00940000154573"/>
<evidence type="ECO:0000259" key="9">
    <source>
        <dbReference type="SMART" id="SM00093"/>
    </source>
</evidence>
<proteinExistence type="inferred from homology"/>
<dbReference type="PANTHER" id="PTHR11461:SF204">
    <property type="entry name" value="SERPIN B6"/>
    <property type="match status" value="1"/>
</dbReference>
<name>A0A4W3JWM8_CALMI</name>
<dbReference type="Gene3D" id="3.30.497.10">
    <property type="entry name" value="Antithrombin, subunit I, domain 2"/>
    <property type="match status" value="2"/>
</dbReference>
<dbReference type="SMART" id="SM00093">
    <property type="entry name" value="SERPIN"/>
    <property type="match status" value="1"/>
</dbReference>
<dbReference type="GO" id="GO:0004867">
    <property type="term" value="F:serine-type endopeptidase inhibitor activity"/>
    <property type="evidence" value="ECO:0007669"/>
    <property type="project" value="UniProtKB-KW"/>
</dbReference>
<sequence length="353" mass="38924">MVLLPPYLCHLQPTCSFPLLNGLRPASRHPSRSPHYCHVGLLPLSSGTASCSPSTSTLPLPPSKAISIPSSSFDLPASPTCLPPSPIPNSSSGPKLCLSSALGHALDVKADFLESTLKFYQAELAAVDFCNESDEIRQQINAWAEIKDLLAPNAIGSLTKLVLVNAIYFKGNWERKFEAESTHDFVSCLQNETKPVQMMHQTDNMIIMLPDLKDDASGLEKVNSFLSFRGNNCTNPYKMDNDEIVMLPKFKMENTYGFTSTLGGMRMVDVFDVSKANFLGMTEKNDLNLSKVVHKTFADVNEEGTEAAAATAVTMRLMCLMITMEFVADHPFLFFISHNKTHNILFFGRFSSP</sequence>
<keyword evidence="3" id="KW-0646">Protease inhibitor</keyword>
<reference evidence="10" key="4">
    <citation type="submission" date="2025-08" db="UniProtKB">
        <authorList>
            <consortium name="Ensembl"/>
        </authorList>
    </citation>
    <scope>IDENTIFICATION</scope>
</reference>
<dbReference type="Gene3D" id="2.30.39.10">
    <property type="entry name" value="Alpha-1-antitrypsin, domain 1"/>
    <property type="match status" value="2"/>
</dbReference>
<evidence type="ECO:0000313" key="11">
    <source>
        <dbReference type="Proteomes" id="UP000314986"/>
    </source>
</evidence>
<evidence type="ECO:0000256" key="1">
    <source>
        <dbReference type="ARBA" id="ARBA00004496"/>
    </source>
</evidence>
<dbReference type="InterPro" id="IPR023796">
    <property type="entry name" value="Serpin_dom"/>
</dbReference>
<evidence type="ECO:0000256" key="7">
    <source>
        <dbReference type="ARBA" id="ARBA00039202"/>
    </source>
</evidence>
<keyword evidence="4" id="KW-0722">Serine protease inhibitor</keyword>
<dbReference type="Ensembl" id="ENSCMIT00000048588.1">
    <property type="protein sequence ID" value="ENSCMIP00000047914.1"/>
    <property type="gene ID" value="ENSCMIG00000019615.1"/>
</dbReference>
<dbReference type="Proteomes" id="UP000314986">
    <property type="component" value="Unassembled WGS sequence"/>
</dbReference>
<comment type="subcellular location">
    <subcellularLocation>
        <location evidence="1">Cytoplasm</location>
    </subcellularLocation>
</comment>
<dbReference type="GO" id="GO:0005615">
    <property type="term" value="C:extracellular space"/>
    <property type="evidence" value="ECO:0007669"/>
    <property type="project" value="InterPro"/>
</dbReference>
<keyword evidence="5" id="KW-0007">Acetylation</keyword>
<dbReference type="PROSITE" id="PS00284">
    <property type="entry name" value="SERPIN"/>
    <property type="match status" value="1"/>
</dbReference>
<keyword evidence="11" id="KW-1185">Reference proteome</keyword>
<dbReference type="InterPro" id="IPR042185">
    <property type="entry name" value="Serpin_sf_2"/>
</dbReference>
<dbReference type="Pfam" id="PF00079">
    <property type="entry name" value="Serpin"/>
    <property type="match status" value="1"/>
</dbReference>
<evidence type="ECO:0000256" key="5">
    <source>
        <dbReference type="ARBA" id="ARBA00022990"/>
    </source>
</evidence>
<keyword evidence="2" id="KW-0963">Cytoplasm</keyword>
<evidence type="ECO:0000256" key="3">
    <source>
        <dbReference type="ARBA" id="ARBA00022690"/>
    </source>
</evidence>
<reference evidence="11" key="3">
    <citation type="journal article" date="2014" name="Nature">
        <title>Elephant shark genome provides unique insights into gnathostome evolution.</title>
        <authorList>
            <consortium name="International Elephant Shark Genome Sequencing Consortium"/>
            <person name="Venkatesh B."/>
            <person name="Lee A.P."/>
            <person name="Ravi V."/>
            <person name="Maurya A.K."/>
            <person name="Lian M.M."/>
            <person name="Swann J.B."/>
            <person name="Ohta Y."/>
            <person name="Flajnik M.F."/>
            <person name="Sutoh Y."/>
            <person name="Kasahara M."/>
            <person name="Hoon S."/>
            <person name="Gangu V."/>
            <person name="Roy S.W."/>
            <person name="Irimia M."/>
            <person name="Korzh V."/>
            <person name="Kondrychyn I."/>
            <person name="Lim Z.W."/>
            <person name="Tay B.H."/>
            <person name="Tohari S."/>
            <person name="Kong K.W."/>
            <person name="Ho S."/>
            <person name="Lorente-Galdos B."/>
            <person name="Quilez J."/>
            <person name="Marques-Bonet T."/>
            <person name="Raney B.J."/>
            <person name="Ingham P.W."/>
            <person name="Tay A."/>
            <person name="Hillier L.W."/>
            <person name="Minx P."/>
            <person name="Boehm T."/>
            <person name="Wilson R.K."/>
            <person name="Brenner S."/>
            <person name="Warren W.C."/>
        </authorList>
    </citation>
    <scope>NUCLEOTIDE SEQUENCE [LARGE SCALE GENOMIC DNA]</scope>
</reference>
<organism evidence="10 11">
    <name type="scientific">Callorhinchus milii</name>
    <name type="common">Ghost shark</name>
    <dbReference type="NCBI Taxonomy" id="7868"/>
    <lineage>
        <taxon>Eukaryota</taxon>
        <taxon>Metazoa</taxon>
        <taxon>Chordata</taxon>
        <taxon>Craniata</taxon>
        <taxon>Vertebrata</taxon>
        <taxon>Chondrichthyes</taxon>
        <taxon>Holocephali</taxon>
        <taxon>Chimaeriformes</taxon>
        <taxon>Callorhinchidae</taxon>
        <taxon>Callorhinchus</taxon>
    </lineage>
</organism>
<feature type="domain" description="Serpin" evidence="9">
    <location>
        <begin position="17"/>
        <end position="353"/>
    </location>
</feature>
<accession>A0A4W3JWM8</accession>
<comment type="similarity">
    <text evidence="8">Belongs to the serpin family.</text>
</comment>
<evidence type="ECO:0000313" key="10">
    <source>
        <dbReference type="Ensembl" id="ENSCMIP00000047914.1"/>
    </source>
</evidence>
<evidence type="ECO:0000256" key="6">
    <source>
        <dbReference type="ARBA" id="ARBA00038828"/>
    </source>
</evidence>
<dbReference type="InterPro" id="IPR023795">
    <property type="entry name" value="Serpin_CS"/>
</dbReference>
<dbReference type="InterPro" id="IPR000215">
    <property type="entry name" value="Serpin_fam"/>
</dbReference>
<reference evidence="10" key="5">
    <citation type="submission" date="2025-09" db="UniProtKB">
        <authorList>
            <consortium name="Ensembl"/>
        </authorList>
    </citation>
    <scope>IDENTIFICATION</scope>
</reference>
<dbReference type="InterPro" id="IPR042178">
    <property type="entry name" value="Serpin_sf_1"/>
</dbReference>
<evidence type="ECO:0000256" key="8">
    <source>
        <dbReference type="RuleBase" id="RU000411"/>
    </source>
</evidence>
<dbReference type="AlphaFoldDB" id="A0A4W3JWM8"/>
<dbReference type="InterPro" id="IPR036186">
    <property type="entry name" value="Serpin_sf"/>
</dbReference>
<dbReference type="PANTHER" id="PTHR11461">
    <property type="entry name" value="SERINE PROTEASE INHIBITOR, SERPIN"/>
    <property type="match status" value="1"/>
</dbReference>
<evidence type="ECO:0000256" key="2">
    <source>
        <dbReference type="ARBA" id="ARBA00022490"/>
    </source>
</evidence>
<evidence type="ECO:0000256" key="4">
    <source>
        <dbReference type="ARBA" id="ARBA00022900"/>
    </source>
</evidence>
<dbReference type="GO" id="GO:0005737">
    <property type="term" value="C:cytoplasm"/>
    <property type="evidence" value="ECO:0007669"/>
    <property type="project" value="UniProtKB-SubCell"/>
</dbReference>
<reference evidence="11" key="1">
    <citation type="journal article" date="2006" name="Science">
        <title>Ancient noncoding elements conserved in the human genome.</title>
        <authorList>
            <person name="Venkatesh B."/>
            <person name="Kirkness E.F."/>
            <person name="Loh Y.H."/>
            <person name="Halpern A.L."/>
            <person name="Lee A.P."/>
            <person name="Johnson J."/>
            <person name="Dandona N."/>
            <person name="Viswanathan L.D."/>
            <person name="Tay A."/>
            <person name="Venter J.C."/>
            <person name="Strausberg R.L."/>
            <person name="Brenner S."/>
        </authorList>
    </citation>
    <scope>NUCLEOTIDE SEQUENCE [LARGE SCALE GENOMIC DNA]</scope>
</reference>
<dbReference type="SUPFAM" id="SSF56574">
    <property type="entry name" value="Serpins"/>
    <property type="match status" value="1"/>
</dbReference>
<comment type="subunit">
    <text evidence="6">Forms a complex with the monomeric form of beta-tryptase.</text>
</comment>